<gene>
    <name evidence="8" type="ORF">GCM10007383_13920</name>
</gene>
<dbReference type="InterPro" id="IPR013766">
    <property type="entry name" value="Thioredoxin_domain"/>
</dbReference>
<dbReference type="CDD" id="cd02947">
    <property type="entry name" value="TRX_family"/>
    <property type="match status" value="1"/>
</dbReference>
<name>A0A918MK66_9FLAO</name>
<evidence type="ECO:0000256" key="1">
    <source>
        <dbReference type="ARBA" id="ARBA00008987"/>
    </source>
</evidence>
<dbReference type="GO" id="GO:0005737">
    <property type="term" value="C:cytoplasm"/>
    <property type="evidence" value="ECO:0007669"/>
    <property type="project" value="TreeGrafter"/>
</dbReference>
<evidence type="ECO:0000256" key="4">
    <source>
        <dbReference type="ARBA" id="ARBA00023157"/>
    </source>
</evidence>
<dbReference type="Proteomes" id="UP000634668">
    <property type="component" value="Unassembled WGS sequence"/>
</dbReference>
<evidence type="ECO:0000313" key="8">
    <source>
        <dbReference type="EMBL" id="GGW29895.1"/>
    </source>
</evidence>
<protein>
    <recommendedName>
        <fullName evidence="6">Thioredoxin</fullName>
    </recommendedName>
</protein>
<organism evidence="8 9">
    <name type="scientific">Arenibacter certesii</name>
    <dbReference type="NCBI Taxonomy" id="228955"/>
    <lineage>
        <taxon>Bacteria</taxon>
        <taxon>Pseudomonadati</taxon>
        <taxon>Bacteroidota</taxon>
        <taxon>Flavobacteriia</taxon>
        <taxon>Flavobacteriales</taxon>
        <taxon>Flavobacteriaceae</taxon>
        <taxon>Arenibacter</taxon>
    </lineage>
</organism>
<dbReference type="Pfam" id="PF00085">
    <property type="entry name" value="Thioredoxin"/>
    <property type="match status" value="1"/>
</dbReference>
<feature type="domain" description="Thioredoxin" evidence="7">
    <location>
        <begin position="1"/>
        <end position="113"/>
    </location>
</feature>
<dbReference type="PROSITE" id="PS51352">
    <property type="entry name" value="THIOREDOXIN_2"/>
    <property type="match status" value="1"/>
</dbReference>
<keyword evidence="5" id="KW-0676">Redox-active center</keyword>
<dbReference type="PANTHER" id="PTHR45663">
    <property type="entry name" value="GEO12009P1"/>
    <property type="match status" value="1"/>
</dbReference>
<dbReference type="EMBL" id="BMWP01000007">
    <property type="protein sequence ID" value="GGW29895.1"/>
    <property type="molecule type" value="Genomic_DNA"/>
</dbReference>
<comment type="similarity">
    <text evidence="1 6">Belongs to the thioredoxin family.</text>
</comment>
<accession>A0A918MK66</accession>
<evidence type="ECO:0000259" key="7">
    <source>
        <dbReference type="PROSITE" id="PS51352"/>
    </source>
</evidence>
<comment type="caution">
    <text evidence="8">The sequence shown here is derived from an EMBL/GenBank/DDBJ whole genome shotgun (WGS) entry which is preliminary data.</text>
</comment>
<keyword evidence="9" id="KW-1185">Reference proteome</keyword>
<dbReference type="AlphaFoldDB" id="A0A918MK66"/>
<dbReference type="PIRSF" id="PIRSF000077">
    <property type="entry name" value="Thioredoxin"/>
    <property type="match status" value="1"/>
</dbReference>
<dbReference type="GO" id="GO:0015035">
    <property type="term" value="F:protein-disulfide reductase activity"/>
    <property type="evidence" value="ECO:0007669"/>
    <property type="project" value="InterPro"/>
</dbReference>
<dbReference type="PANTHER" id="PTHR45663:SF11">
    <property type="entry name" value="GEO12009P1"/>
    <property type="match status" value="1"/>
</dbReference>
<keyword evidence="2" id="KW-0813">Transport</keyword>
<dbReference type="SUPFAM" id="SSF52833">
    <property type="entry name" value="Thioredoxin-like"/>
    <property type="match status" value="1"/>
</dbReference>
<keyword evidence="3" id="KW-0249">Electron transport</keyword>
<reference evidence="8" key="1">
    <citation type="journal article" date="2014" name="Int. J. Syst. Evol. Microbiol.">
        <title>Complete genome sequence of Corynebacterium casei LMG S-19264T (=DSM 44701T), isolated from a smear-ripened cheese.</title>
        <authorList>
            <consortium name="US DOE Joint Genome Institute (JGI-PGF)"/>
            <person name="Walter F."/>
            <person name="Albersmeier A."/>
            <person name="Kalinowski J."/>
            <person name="Ruckert C."/>
        </authorList>
    </citation>
    <scope>NUCLEOTIDE SEQUENCE</scope>
    <source>
        <strain evidence="8">KCTC 12113</strain>
    </source>
</reference>
<keyword evidence="4" id="KW-1015">Disulfide bond</keyword>
<dbReference type="InterPro" id="IPR036249">
    <property type="entry name" value="Thioredoxin-like_sf"/>
</dbReference>
<evidence type="ECO:0000313" key="9">
    <source>
        <dbReference type="Proteomes" id="UP000634668"/>
    </source>
</evidence>
<sequence length="113" mass="12878">MTNFLIFESELNEYYMSKFGELIDVSGPVLLEFYAEWNEQSASMQPILRDVAAALGNKGKVIKIDVDKNRELSQALRVKGLPTLMIYKKGEMVWRQSGEQDANTLIGILNEYI</sequence>
<evidence type="ECO:0000256" key="3">
    <source>
        <dbReference type="ARBA" id="ARBA00022982"/>
    </source>
</evidence>
<proteinExistence type="inferred from homology"/>
<dbReference type="Gene3D" id="3.40.30.10">
    <property type="entry name" value="Glutaredoxin"/>
    <property type="match status" value="1"/>
</dbReference>
<evidence type="ECO:0000256" key="6">
    <source>
        <dbReference type="PIRNR" id="PIRNR000077"/>
    </source>
</evidence>
<reference evidence="8" key="2">
    <citation type="submission" date="2020-09" db="EMBL/GenBank/DDBJ databases">
        <authorList>
            <person name="Sun Q."/>
            <person name="Kim S."/>
        </authorList>
    </citation>
    <scope>NUCLEOTIDE SEQUENCE</scope>
    <source>
        <strain evidence="8">KCTC 12113</strain>
    </source>
</reference>
<dbReference type="InterPro" id="IPR005746">
    <property type="entry name" value="Thioredoxin"/>
</dbReference>
<evidence type="ECO:0000256" key="2">
    <source>
        <dbReference type="ARBA" id="ARBA00022448"/>
    </source>
</evidence>
<evidence type="ECO:0000256" key="5">
    <source>
        <dbReference type="ARBA" id="ARBA00023284"/>
    </source>
</evidence>